<accession>A0A814XY27</accession>
<dbReference type="InterPro" id="IPR005914">
    <property type="entry name" value="Acac_CoA_synth"/>
</dbReference>
<dbReference type="EC" id="6.2.1.16" evidence="2 7"/>
<evidence type="ECO:0000256" key="7">
    <source>
        <dbReference type="RuleBase" id="RU367019"/>
    </source>
</evidence>
<keyword evidence="7" id="KW-0276">Fatty acid metabolism</keyword>
<comment type="catalytic activity">
    <reaction evidence="7">
        <text>acetoacetate + ATP + CoA = acetoacetyl-CoA + AMP + diphosphate</text>
        <dbReference type="Rhea" id="RHEA:16117"/>
        <dbReference type="ChEBI" id="CHEBI:13705"/>
        <dbReference type="ChEBI" id="CHEBI:30616"/>
        <dbReference type="ChEBI" id="CHEBI:33019"/>
        <dbReference type="ChEBI" id="CHEBI:57286"/>
        <dbReference type="ChEBI" id="CHEBI:57287"/>
        <dbReference type="ChEBI" id="CHEBI:456215"/>
        <dbReference type="EC" id="6.2.1.16"/>
    </reaction>
</comment>
<dbReference type="GO" id="GO:0006631">
    <property type="term" value="P:fatty acid metabolic process"/>
    <property type="evidence" value="ECO:0007669"/>
    <property type="project" value="UniProtKB-UniRule"/>
</dbReference>
<dbReference type="InterPro" id="IPR000873">
    <property type="entry name" value="AMP-dep_synth/lig_dom"/>
</dbReference>
<evidence type="ECO:0000313" key="10">
    <source>
        <dbReference type="EMBL" id="CAF1222398.1"/>
    </source>
</evidence>
<organism evidence="10 11">
    <name type="scientific">Rotaria magnacalcarata</name>
    <dbReference type="NCBI Taxonomy" id="392030"/>
    <lineage>
        <taxon>Eukaryota</taxon>
        <taxon>Metazoa</taxon>
        <taxon>Spiralia</taxon>
        <taxon>Gnathifera</taxon>
        <taxon>Rotifera</taxon>
        <taxon>Eurotatoria</taxon>
        <taxon>Bdelloidea</taxon>
        <taxon>Philodinida</taxon>
        <taxon>Philodinidae</taxon>
        <taxon>Rotaria</taxon>
    </lineage>
</organism>
<dbReference type="GO" id="GO:0005829">
    <property type="term" value="C:cytosol"/>
    <property type="evidence" value="ECO:0007669"/>
    <property type="project" value="UniProtKB-SubCell"/>
</dbReference>
<evidence type="ECO:0000259" key="9">
    <source>
        <dbReference type="Pfam" id="PF16177"/>
    </source>
</evidence>
<keyword evidence="6 7" id="KW-0067">ATP-binding</keyword>
<dbReference type="Gene3D" id="3.40.50.12780">
    <property type="entry name" value="N-terminal domain of ligase-like"/>
    <property type="match status" value="1"/>
</dbReference>
<dbReference type="InterPro" id="IPR032387">
    <property type="entry name" value="ACAS_N"/>
</dbReference>
<evidence type="ECO:0000256" key="4">
    <source>
        <dbReference type="ARBA" id="ARBA00022598"/>
    </source>
</evidence>
<dbReference type="NCBIfam" id="NF002937">
    <property type="entry name" value="PRK03584.1"/>
    <property type="match status" value="1"/>
</dbReference>
<comment type="similarity">
    <text evidence="1 7">Belongs to the ATP-dependent AMP-binding enzyme family.</text>
</comment>
<dbReference type="GO" id="GO:0030729">
    <property type="term" value="F:acetoacetate-CoA ligase activity"/>
    <property type="evidence" value="ECO:0007669"/>
    <property type="project" value="UniProtKB-UniRule"/>
</dbReference>
<comment type="caution">
    <text evidence="10">The sequence shown here is derived from an EMBL/GenBank/DDBJ whole genome shotgun (WGS) entry which is preliminary data.</text>
</comment>
<dbReference type="InterPro" id="IPR042099">
    <property type="entry name" value="ANL_N_sf"/>
</dbReference>
<feature type="domain" description="Acetyl-coenzyme A synthetase N-terminal" evidence="9">
    <location>
        <begin position="34"/>
        <end position="91"/>
    </location>
</feature>
<comment type="function">
    <text evidence="7">Converts acetoacetate to acetoacetyl-CoA in the cytosol.</text>
</comment>
<gene>
    <name evidence="10" type="ORF">KQP761_LOCUS872</name>
</gene>
<evidence type="ECO:0000256" key="1">
    <source>
        <dbReference type="ARBA" id="ARBA00006432"/>
    </source>
</evidence>
<evidence type="ECO:0000256" key="6">
    <source>
        <dbReference type="ARBA" id="ARBA00022840"/>
    </source>
</evidence>
<dbReference type="Proteomes" id="UP000663834">
    <property type="component" value="Unassembled WGS sequence"/>
</dbReference>
<feature type="domain" description="AMP-dependent synthetase/ligase" evidence="8">
    <location>
        <begin position="98"/>
        <end position="443"/>
    </location>
</feature>
<sequence>MLHKLWSPPTGNRTNIDDFRDIIVNKYQVKLETYWNLYQWSIDNISKFWEEFWFYIDIKYSVPFEQVLEENKKMDEIPRWFSGARLNYAENLLRFNDNRTAIYAVSEANPTMKKLTFVELNDSVRRYRAALKHVGVTMGDRVVVYLPNCPETLIICLATASLGAIFSAASADFGVLGVTERFSQIEPKVIFGCNAVVYNRKTHDSLTKLKDSVAVLPTLQHVVVIPFVPDYSMDLSGIPNSVAVQDFLAMPGENIAPLEFEQVPFHHPLFIISTICFRKNCAPKCIVHGHGGTLINHLKEHKLQSNMKDGDILFYFTAVSWMMWNWLISSIALGTPILISSIALGTPIVLYDGSPIMPDYYRLWDLADEIGITIFGCSARYLTALEEHQISPRTHNKLQKLHTILSTGSPLHSRIFDYVYQEIKANVLLGSITGGTDIISCFAGVNPTLSVHRGEIQSPHLAMAIECWSEEGIKLEGDSGELVCVKPFPSMPVHFWNDPDGDKYRRAYFDKFPGIWNHSDFCLVHPVTRGIVMLGRSDGTLNPNGIRFGSAEIYSIVDQFKGEVLDSLCVAQRNSETGNERVILFLKLATNADSPDKSLVDRIKAAIRQQLSARHVPELILQVPDIPYTINMKKVEVPVRRIIEGKQIHATGSLVNPECLEYYRNISELNKW</sequence>
<keyword evidence="4 7" id="KW-0436">Ligase</keyword>
<dbReference type="InterPro" id="IPR045851">
    <property type="entry name" value="AMP-bd_C_sf"/>
</dbReference>
<dbReference type="EMBL" id="CAJNOW010000063">
    <property type="protein sequence ID" value="CAF1222398.1"/>
    <property type="molecule type" value="Genomic_DNA"/>
</dbReference>
<proteinExistence type="inferred from homology"/>
<comment type="subcellular location">
    <subcellularLocation>
        <location evidence="7">Cytoplasm</location>
        <location evidence="7">Cytosol</location>
    </subcellularLocation>
</comment>
<dbReference type="Pfam" id="PF00501">
    <property type="entry name" value="AMP-binding"/>
    <property type="match status" value="1"/>
</dbReference>
<dbReference type="OrthoDB" id="10253869at2759"/>
<protein>
    <recommendedName>
        <fullName evidence="3 7">Acetoacetyl-CoA synthetase</fullName>
        <ecNumber evidence="2 7">6.2.1.16</ecNumber>
    </recommendedName>
</protein>
<keyword evidence="7" id="KW-0443">Lipid metabolism</keyword>
<dbReference type="PANTHER" id="PTHR42921:SF1">
    <property type="entry name" value="ACETOACETYL-COA SYNTHETASE"/>
    <property type="match status" value="1"/>
</dbReference>
<evidence type="ECO:0000256" key="2">
    <source>
        <dbReference type="ARBA" id="ARBA00012988"/>
    </source>
</evidence>
<dbReference type="Pfam" id="PF16177">
    <property type="entry name" value="ACAS_N"/>
    <property type="match status" value="1"/>
</dbReference>
<evidence type="ECO:0000256" key="5">
    <source>
        <dbReference type="ARBA" id="ARBA00022741"/>
    </source>
</evidence>
<dbReference type="NCBIfam" id="TIGR01217">
    <property type="entry name" value="ac_ac_CoA_syn"/>
    <property type="match status" value="1"/>
</dbReference>
<evidence type="ECO:0000259" key="8">
    <source>
        <dbReference type="Pfam" id="PF00501"/>
    </source>
</evidence>
<dbReference type="AlphaFoldDB" id="A0A814XY27"/>
<dbReference type="GO" id="GO:0005524">
    <property type="term" value="F:ATP binding"/>
    <property type="evidence" value="ECO:0007669"/>
    <property type="project" value="UniProtKB-UniRule"/>
</dbReference>
<reference evidence="10" key="1">
    <citation type="submission" date="2021-02" db="EMBL/GenBank/DDBJ databases">
        <authorList>
            <person name="Nowell W R."/>
        </authorList>
    </citation>
    <scope>NUCLEOTIDE SEQUENCE</scope>
</reference>
<dbReference type="PANTHER" id="PTHR42921">
    <property type="entry name" value="ACETOACETYL-COA SYNTHETASE"/>
    <property type="match status" value="1"/>
</dbReference>
<dbReference type="Gene3D" id="3.30.300.30">
    <property type="match status" value="1"/>
</dbReference>
<dbReference type="SUPFAM" id="SSF56801">
    <property type="entry name" value="Acetyl-CoA synthetase-like"/>
    <property type="match status" value="1"/>
</dbReference>
<evidence type="ECO:0000256" key="3">
    <source>
        <dbReference type="ARBA" id="ARBA00015326"/>
    </source>
</evidence>
<name>A0A814XY27_9BILA</name>
<keyword evidence="7" id="KW-0963">Cytoplasm</keyword>
<keyword evidence="5 7" id="KW-0547">Nucleotide-binding</keyword>
<evidence type="ECO:0000313" key="11">
    <source>
        <dbReference type="Proteomes" id="UP000663834"/>
    </source>
</evidence>